<feature type="chain" id="PRO_5036400414" evidence="1">
    <location>
        <begin position="19"/>
        <end position="81"/>
    </location>
</feature>
<evidence type="ECO:0000313" key="2">
    <source>
        <dbReference type="EMBL" id="KAF4368370.1"/>
    </source>
</evidence>
<dbReference type="Proteomes" id="UP000583929">
    <property type="component" value="Unassembled WGS sequence"/>
</dbReference>
<name>A0A7J6G662_CANSA</name>
<reference evidence="5 6" key="1">
    <citation type="journal article" date="2020" name="bioRxiv">
        <title>Sequence and annotation of 42 cannabis genomes reveals extensive copy number variation in cannabinoid synthesis and pathogen resistance genes.</title>
        <authorList>
            <person name="Mckernan K.J."/>
            <person name="Helbert Y."/>
            <person name="Kane L.T."/>
            <person name="Ebling H."/>
            <person name="Zhang L."/>
            <person name="Liu B."/>
            <person name="Eaton Z."/>
            <person name="Mclaughlin S."/>
            <person name="Kingan S."/>
            <person name="Baybayan P."/>
            <person name="Concepcion G."/>
            <person name="Jordan M."/>
            <person name="Riva A."/>
            <person name="Barbazuk W."/>
            <person name="Harkins T."/>
        </authorList>
    </citation>
    <scope>NUCLEOTIDE SEQUENCE [LARGE SCALE GENOMIC DNA]</scope>
    <source>
        <strain evidence="5 6">cv. Jamaican Lion 4</strain>
        <strain evidence="4">Father</strain>
        <strain evidence="3">Mother</strain>
        <tissue evidence="3">Leaf</tissue>
    </source>
</reference>
<keyword evidence="1" id="KW-0732">Signal</keyword>
<evidence type="ECO:0000313" key="6">
    <source>
        <dbReference type="Proteomes" id="UP000583929"/>
    </source>
</evidence>
<dbReference type="Proteomes" id="UP000525078">
    <property type="component" value="Unassembled WGS sequence"/>
</dbReference>
<evidence type="ECO:0000256" key="1">
    <source>
        <dbReference type="SAM" id="SignalP"/>
    </source>
</evidence>
<comment type="caution">
    <text evidence="3">The sequence shown here is derived from an EMBL/GenBank/DDBJ whole genome shotgun (WGS) entry which is preliminary data.</text>
</comment>
<dbReference type="AlphaFoldDB" id="A0A7J6G662"/>
<evidence type="ECO:0000313" key="5">
    <source>
        <dbReference type="Proteomes" id="UP000525078"/>
    </source>
</evidence>
<accession>A0A7J6G662</accession>
<feature type="signal peptide" evidence="1">
    <location>
        <begin position="1"/>
        <end position="18"/>
    </location>
</feature>
<evidence type="ECO:0000313" key="4">
    <source>
        <dbReference type="EMBL" id="KAF4386435.1"/>
    </source>
</evidence>
<organism evidence="3 5">
    <name type="scientific">Cannabis sativa</name>
    <name type="common">Hemp</name>
    <name type="synonym">Marijuana</name>
    <dbReference type="NCBI Taxonomy" id="3483"/>
    <lineage>
        <taxon>Eukaryota</taxon>
        <taxon>Viridiplantae</taxon>
        <taxon>Streptophyta</taxon>
        <taxon>Embryophyta</taxon>
        <taxon>Tracheophyta</taxon>
        <taxon>Spermatophyta</taxon>
        <taxon>Magnoliopsida</taxon>
        <taxon>eudicotyledons</taxon>
        <taxon>Gunneridae</taxon>
        <taxon>Pentapetalae</taxon>
        <taxon>rosids</taxon>
        <taxon>fabids</taxon>
        <taxon>Rosales</taxon>
        <taxon>Cannabaceae</taxon>
        <taxon>Cannabis</taxon>
    </lineage>
</organism>
<sequence>MMRMIMLLLFWLFLPQRAFDSTYAEGLALKAAVKWYLGYLVLFAVCVAQCPHLDNALVSYFFSVPDDEKDEWARLLIDGSL</sequence>
<keyword evidence="6" id="KW-1185">Reference proteome</keyword>
<protein>
    <submittedName>
        <fullName evidence="3">Uncharacterized protein</fullName>
    </submittedName>
</protein>
<evidence type="ECO:0000313" key="3">
    <source>
        <dbReference type="EMBL" id="KAF4378434.1"/>
    </source>
</evidence>
<gene>
    <name evidence="2" type="ORF">F8388_019087</name>
    <name evidence="3" type="ORF">F8388_021628</name>
    <name evidence="4" type="ORF">G4B88_020255</name>
</gene>
<dbReference type="EMBL" id="JAATIP010000135">
    <property type="protein sequence ID" value="KAF4368370.1"/>
    <property type="molecule type" value="Genomic_DNA"/>
</dbReference>
<proteinExistence type="predicted"/>
<dbReference type="EMBL" id="JAATIQ010000082">
    <property type="protein sequence ID" value="KAF4386435.1"/>
    <property type="molecule type" value="Genomic_DNA"/>
</dbReference>
<dbReference type="EMBL" id="JAATIP010000074">
    <property type="protein sequence ID" value="KAF4378434.1"/>
    <property type="molecule type" value="Genomic_DNA"/>
</dbReference>